<sequence length="123" mass="13173">MSDIGIIISSHVSDLAHGVYRMLKEAAPEVSITYAGGTDDDDIGSSFEKIQAAIEANESSHCLAFYDLGSAKMIMEMAIDMSDKKIELMDVSFIEGAYTAASLLSGGATYNNVMEQLAPLNIK</sequence>
<organism evidence="7 8">
    <name type="scientific">Salisediminibacterium halotolerans</name>
    <dbReference type="NCBI Taxonomy" id="517425"/>
    <lineage>
        <taxon>Bacteria</taxon>
        <taxon>Bacillati</taxon>
        <taxon>Bacillota</taxon>
        <taxon>Bacilli</taxon>
        <taxon>Bacillales</taxon>
        <taxon>Bacillaceae</taxon>
        <taxon>Salisediminibacterium</taxon>
    </lineage>
</organism>
<dbReference type="Pfam" id="PF03610">
    <property type="entry name" value="EIIA-man"/>
    <property type="match status" value="1"/>
</dbReference>
<dbReference type="EMBL" id="FOGV01000014">
    <property type="protein sequence ID" value="SES08538.1"/>
    <property type="molecule type" value="Genomic_DNA"/>
</dbReference>
<dbReference type="InterPro" id="IPR004701">
    <property type="entry name" value="PTS_EIIA_man-typ"/>
</dbReference>
<evidence type="ECO:0000259" key="6">
    <source>
        <dbReference type="PROSITE" id="PS51096"/>
    </source>
</evidence>
<dbReference type="PROSITE" id="PS51096">
    <property type="entry name" value="PTS_EIIA_TYPE_4"/>
    <property type="match status" value="1"/>
</dbReference>
<keyword evidence="7" id="KW-0418">Kinase</keyword>
<dbReference type="InterPro" id="IPR039643">
    <property type="entry name" value="DhaM"/>
</dbReference>
<dbReference type="Gene3D" id="3.40.50.510">
    <property type="entry name" value="Phosphotransferase system, mannose-type IIA component"/>
    <property type="match status" value="1"/>
</dbReference>
<evidence type="ECO:0000313" key="7">
    <source>
        <dbReference type="EMBL" id="SES08538.1"/>
    </source>
</evidence>
<dbReference type="RefSeq" id="WP_093073072.1">
    <property type="nucleotide sequence ID" value="NZ_FOGV01000014.1"/>
</dbReference>
<dbReference type="InterPro" id="IPR036662">
    <property type="entry name" value="PTS_EIIA_man-typ_sf"/>
</dbReference>
<dbReference type="GO" id="GO:0047324">
    <property type="term" value="F:phosphoenolpyruvate-glycerone phosphotransferase activity"/>
    <property type="evidence" value="ECO:0007669"/>
    <property type="project" value="UniProtKB-EC"/>
</dbReference>
<dbReference type="NCBIfam" id="TIGR02364">
    <property type="entry name" value="dha_pts"/>
    <property type="match status" value="1"/>
</dbReference>
<evidence type="ECO:0000256" key="4">
    <source>
        <dbReference type="ARBA" id="ARBA00022679"/>
    </source>
</evidence>
<dbReference type="SUPFAM" id="SSF53062">
    <property type="entry name" value="PTS system fructose IIA component-like"/>
    <property type="match status" value="1"/>
</dbReference>
<evidence type="ECO:0000256" key="2">
    <source>
        <dbReference type="ARBA" id="ARBA00002788"/>
    </source>
</evidence>
<dbReference type="GO" id="GO:0019563">
    <property type="term" value="P:glycerol catabolic process"/>
    <property type="evidence" value="ECO:0007669"/>
    <property type="project" value="InterPro"/>
</dbReference>
<dbReference type="PANTHER" id="PTHR38594:SF1">
    <property type="entry name" value="PEP-DEPENDENT DIHYDROXYACETONE KINASE, PHOSPHORYL DONOR SUBUNIT DHAM"/>
    <property type="match status" value="1"/>
</dbReference>
<evidence type="ECO:0000256" key="3">
    <source>
        <dbReference type="ARBA" id="ARBA00012095"/>
    </source>
</evidence>
<reference evidence="8" key="1">
    <citation type="submission" date="2016-10" db="EMBL/GenBank/DDBJ databases">
        <authorList>
            <person name="de Groot N.N."/>
        </authorList>
    </citation>
    <scope>NUCLEOTIDE SEQUENCE [LARGE SCALE GENOMIC DNA]</scope>
    <source>
        <strain evidence="8">10nlg</strain>
    </source>
</reference>
<feature type="domain" description="PTS EIIA type-4" evidence="6">
    <location>
        <begin position="3"/>
        <end position="123"/>
    </location>
</feature>
<dbReference type="STRING" id="1464123.SAMN05444126_11437"/>
<dbReference type="AlphaFoldDB" id="A0A1H9UGY7"/>
<name>A0A1H9UGY7_9BACI</name>
<dbReference type="PANTHER" id="PTHR38594">
    <property type="entry name" value="PEP-DEPENDENT DIHYDROXYACETONE KINASE, PHOSPHORYL DONOR SUBUNIT DHAM"/>
    <property type="match status" value="1"/>
</dbReference>
<accession>A0A1H9UGY7</accession>
<dbReference type="Proteomes" id="UP000199318">
    <property type="component" value="Unassembled WGS sequence"/>
</dbReference>
<gene>
    <name evidence="7" type="ORF">SAMN05444126_11437</name>
</gene>
<evidence type="ECO:0000256" key="1">
    <source>
        <dbReference type="ARBA" id="ARBA00001113"/>
    </source>
</evidence>
<dbReference type="GO" id="GO:0009401">
    <property type="term" value="P:phosphoenolpyruvate-dependent sugar phosphotransferase system"/>
    <property type="evidence" value="ECO:0007669"/>
    <property type="project" value="InterPro"/>
</dbReference>
<evidence type="ECO:0000313" key="8">
    <source>
        <dbReference type="Proteomes" id="UP000199318"/>
    </source>
</evidence>
<comment type="catalytic activity">
    <reaction evidence="1">
        <text>dihydroxyacetone + phosphoenolpyruvate = dihydroxyacetone phosphate + pyruvate</text>
        <dbReference type="Rhea" id="RHEA:18381"/>
        <dbReference type="ChEBI" id="CHEBI:15361"/>
        <dbReference type="ChEBI" id="CHEBI:16016"/>
        <dbReference type="ChEBI" id="CHEBI:57642"/>
        <dbReference type="ChEBI" id="CHEBI:58702"/>
        <dbReference type="EC" id="2.7.1.121"/>
    </reaction>
</comment>
<evidence type="ECO:0000256" key="5">
    <source>
        <dbReference type="ARBA" id="ARBA00046577"/>
    </source>
</evidence>
<keyword evidence="4" id="KW-0808">Transferase</keyword>
<protein>
    <recommendedName>
        <fullName evidence="3">phosphoenolpyruvate--glycerone phosphotransferase</fullName>
        <ecNumber evidence="3">2.7.1.121</ecNumber>
    </recommendedName>
</protein>
<comment type="function">
    <text evidence="2">Component of the dihydroxyacetone kinase complex, which is responsible for the phosphoenolpyruvate (PEP)-dependent phosphorylation of dihydroxyacetone. DhaM serves as the phosphoryl donor. Is phosphorylated by phosphoenolpyruvate in an EI- and HPr-dependent reaction, and a phosphorelay system on histidine residues finally leads to phosphoryl transfer to DhaL and dihydroxyacetone.</text>
</comment>
<proteinExistence type="predicted"/>
<dbReference type="GO" id="GO:0016020">
    <property type="term" value="C:membrane"/>
    <property type="evidence" value="ECO:0007669"/>
    <property type="project" value="InterPro"/>
</dbReference>
<dbReference type="InterPro" id="IPR012844">
    <property type="entry name" value="DhaM_N"/>
</dbReference>
<dbReference type="EC" id="2.7.1.121" evidence="3"/>
<keyword evidence="8" id="KW-1185">Reference proteome</keyword>
<comment type="subunit">
    <text evidence="5">Homodimer. The dihydroxyacetone kinase complex is composed of a homodimer of DhaM, a homodimer of DhaK and the subunit DhaL.</text>
</comment>
<dbReference type="OrthoDB" id="7065393at2"/>
<comment type="caution">
    <text evidence="7">The sequence shown here is derived from an EMBL/GenBank/DDBJ whole genome shotgun (WGS) entry which is preliminary data.</text>
</comment>